<evidence type="ECO:0000256" key="9">
    <source>
        <dbReference type="ARBA" id="ARBA00022843"/>
    </source>
</evidence>
<dbReference type="FunFam" id="3.30.160.60:FF:000247">
    <property type="entry name" value="Zinc finger protein 236"/>
    <property type="match status" value="1"/>
</dbReference>
<feature type="domain" description="C2H2-type" evidence="16">
    <location>
        <begin position="172"/>
        <end position="202"/>
    </location>
</feature>
<feature type="domain" description="C2H2-type" evidence="16">
    <location>
        <begin position="287"/>
        <end position="310"/>
    </location>
</feature>
<dbReference type="GO" id="GO:0000981">
    <property type="term" value="F:DNA-binding transcription factor activity, RNA polymerase II-specific"/>
    <property type="evidence" value="ECO:0007669"/>
    <property type="project" value="TreeGrafter"/>
</dbReference>
<protein>
    <recommendedName>
        <fullName evidence="16">C2H2-type domain-containing protein</fullName>
    </recommendedName>
</protein>
<evidence type="ECO:0000256" key="14">
    <source>
        <dbReference type="PROSITE-ProRule" id="PRU00042"/>
    </source>
</evidence>
<evidence type="ECO:0000256" key="15">
    <source>
        <dbReference type="SAM" id="MobiDB-lite"/>
    </source>
</evidence>
<dbReference type="PANTHER" id="PTHR23226">
    <property type="entry name" value="ZINC FINGER AND SCAN DOMAIN-CONTAINING"/>
    <property type="match status" value="1"/>
</dbReference>
<comment type="similarity">
    <text evidence="3">Belongs to the krueppel C2H2-type zinc-finger protein family.</text>
</comment>
<name>A0AAV7XVC6_9NEOP</name>
<dbReference type="FunFam" id="3.30.160.60:FF:000875">
    <property type="entry name" value="zinc finger protein 236 isoform X7"/>
    <property type="match status" value="1"/>
</dbReference>
<feature type="domain" description="C2H2-type" evidence="16">
    <location>
        <begin position="314"/>
        <end position="341"/>
    </location>
</feature>
<comment type="function">
    <text evidence="1">May be involved in transcriptional regulation.</text>
</comment>
<evidence type="ECO:0000256" key="12">
    <source>
        <dbReference type="ARBA" id="ARBA00023163"/>
    </source>
</evidence>
<dbReference type="EMBL" id="JAPTSV010000005">
    <property type="protein sequence ID" value="KAJ1527873.1"/>
    <property type="molecule type" value="Genomic_DNA"/>
</dbReference>
<dbReference type="Pfam" id="PF13894">
    <property type="entry name" value="zf-C2H2_4"/>
    <property type="match status" value="1"/>
</dbReference>
<reference evidence="17" key="1">
    <citation type="submission" date="2022-12" db="EMBL/GenBank/DDBJ databases">
        <title>Chromosome-level genome assembly of the bean flower thrips Megalurothrips usitatus.</title>
        <authorList>
            <person name="Ma L."/>
            <person name="Liu Q."/>
            <person name="Li H."/>
            <person name="Cai W."/>
        </authorList>
    </citation>
    <scope>NUCLEOTIDE SEQUENCE</scope>
    <source>
        <strain evidence="17">Cailab_2022a</strain>
    </source>
</reference>
<accession>A0AAV7XVC6</accession>
<keyword evidence="11" id="KW-0238">DNA-binding</keyword>
<keyword evidence="8" id="KW-0862">Zinc</keyword>
<evidence type="ECO:0000256" key="8">
    <source>
        <dbReference type="ARBA" id="ARBA00022833"/>
    </source>
</evidence>
<evidence type="ECO:0000256" key="3">
    <source>
        <dbReference type="ARBA" id="ARBA00006991"/>
    </source>
</evidence>
<dbReference type="GO" id="GO:0005634">
    <property type="term" value="C:nucleus"/>
    <property type="evidence" value="ECO:0007669"/>
    <property type="project" value="UniProtKB-SubCell"/>
</dbReference>
<dbReference type="Proteomes" id="UP001075354">
    <property type="component" value="Chromosome 5"/>
</dbReference>
<gene>
    <name evidence="17" type="ORF">ONE63_007811</name>
</gene>
<dbReference type="FunFam" id="3.30.160.60:FF:000110">
    <property type="entry name" value="Zinc finger protein-like"/>
    <property type="match status" value="1"/>
</dbReference>
<dbReference type="PROSITE" id="PS00028">
    <property type="entry name" value="ZINC_FINGER_C2H2_1"/>
    <property type="match status" value="7"/>
</dbReference>
<evidence type="ECO:0000259" key="16">
    <source>
        <dbReference type="PROSITE" id="PS50157"/>
    </source>
</evidence>
<dbReference type="FunFam" id="3.30.160.60:FF:000100">
    <property type="entry name" value="Zinc finger 45-like"/>
    <property type="match status" value="1"/>
</dbReference>
<dbReference type="PANTHER" id="PTHR23226:SF416">
    <property type="entry name" value="FI01424P"/>
    <property type="match status" value="1"/>
</dbReference>
<keyword evidence="4" id="KW-1017">Isopeptide bond</keyword>
<feature type="compositionally biased region" description="Basic and acidic residues" evidence="15">
    <location>
        <begin position="403"/>
        <end position="424"/>
    </location>
</feature>
<dbReference type="InterPro" id="IPR013087">
    <property type="entry name" value="Znf_C2H2_type"/>
</dbReference>
<feature type="region of interest" description="Disordered" evidence="15">
    <location>
        <begin position="403"/>
        <end position="428"/>
    </location>
</feature>
<evidence type="ECO:0000256" key="13">
    <source>
        <dbReference type="ARBA" id="ARBA00023242"/>
    </source>
</evidence>
<dbReference type="SUPFAM" id="SSF57667">
    <property type="entry name" value="beta-beta-alpha zinc fingers"/>
    <property type="match status" value="4"/>
</dbReference>
<evidence type="ECO:0000256" key="5">
    <source>
        <dbReference type="ARBA" id="ARBA00022723"/>
    </source>
</evidence>
<dbReference type="GO" id="GO:0008270">
    <property type="term" value="F:zinc ion binding"/>
    <property type="evidence" value="ECO:0007669"/>
    <property type="project" value="UniProtKB-KW"/>
</dbReference>
<keyword evidence="6" id="KW-0677">Repeat</keyword>
<evidence type="ECO:0000313" key="18">
    <source>
        <dbReference type="Proteomes" id="UP001075354"/>
    </source>
</evidence>
<dbReference type="PROSITE" id="PS50157">
    <property type="entry name" value="ZINC_FINGER_C2H2_2"/>
    <property type="match status" value="8"/>
</dbReference>
<evidence type="ECO:0000256" key="1">
    <source>
        <dbReference type="ARBA" id="ARBA00003767"/>
    </source>
</evidence>
<keyword evidence="9" id="KW-0832">Ubl conjugation</keyword>
<comment type="subcellular location">
    <subcellularLocation>
        <location evidence="2">Nucleus</location>
    </subcellularLocation>
</comment>
<dbReference type="InterPro" id="IPR036236">
    <property type="entry name" value="Znf_C2H2_sf"/>
</dbReference>
<keyword evidence="18" id="KW-1185">Reference proteome</keyword>
<evidence type="ECO:0000313" key="17">
    <source>
        <dbReference type="EMBL" id="KAJ1527873.1"/>
    </source>
</evidence>
<keyword evidence="13" id="KW-0539">Nucleus</keyword>
<evidence type="ECO:0000256" key="6">
    <source>
        <dbReference type="ARBA" id="ARBA00022737"/>
    </source>
</evidence>
<feature type="domain" description="C2H2-type" evidence="16">
    <location>
        <begin position="259"/>
        <end position="286"/>
    </location>
</feature>
<dbReference type="Gene3D" id="3.30.160.60">
    <property type="entry name" value="Classic Zinc Finger"/>
    <property type="match status" value="6"/>
</dbReference>
<organism evidence="17 18">
    <name type="scientific">Megalurothrips usitatus</name>
    <name type="common">bean blossom thrips</name>
    <dbReference type="NCBI Taxonomy" id="439358"/>
    <lineage>
        <taxon>Eukaryota</taxon>
        <taxon>Metazoa</taxon>
        <taxon>Ecdysozoa</taxon>
        <taxon>Arthropoda</taxon>
        <taxon>Hexapoda</taxon>
        <taxon>Insecta</taxon>
        <taxon>Pterygota</taxon>
        <taxon>Neoptera</taxon>
        <taxon>Paraneoptera</taxon>
        <taxon>Thysanoptera</taxon>
        <taxon>Terebrantia</taxon>
        <taxon>Thripoidea</taxon>
        <taxon>Thripidae</taxon>
        <taxon>Megalurothrips</taxon>
    </lineage>
</organism>
<evidence type="ECO:0000256" key="7">
    <source>
        <dbReference type="ARBA" id="ARBA00022771"/>
    </source>
</evidence>
<keyword evidence="5" id="KW-0479">Metal-binding</keyword>
<dbReference type="GO" id="GO:0000978">
    <property type="term" value="F:RNA polymerase II cis-regulatory region sequence-specific DNA binding"/>
    <property type="evidence" value="ECO:0007669"/>
    <property type="project" value="TreeGrafter"/>
</dbReference>
<keyword evidence="7 14" id="KW-0863">Zinc-finger</keyword>
<evidence type="ECO:0000256" key="2">
    <source>
        <dbReference type="ARBA" id="ARBA00004123"/>
    </source>
</evidence>
<keyword evidence="10" id="KW-0805">Transcription regulation</keyword>
<dbReference type="AlphaFoldDB" id="A0AAV7XVC6"/>
<feature type="domain" description="C2H2-type" evidence="16">
    <location>
        <begin position="230"/>
        <end position="257"/>
    </location>
</feature>
<feature type="domain" description="C2H2-type" evidence="16">
    <location>
        <begin position="370"/>
        <end position="393"/>
    </location>
</feature>
<feature type="domain" description="C2H2-type" evidence="16">
    <location>
        <begin position="342"/>
        <end position="369"/>
    </location>
</feature>
<evidence type="ECO:0000256" key="11">
    <source>
        <dbReference type="ARBA" id="ARBA00023125"/>
    </source>
</evidence>
<dbReference type="SMART" id="SM00355">
    <property type="entry name" value="ZnF_C2H2"/>
    <property type="match status" value="8"/>
</dbReference>
<keyword evidence="12" id="KW-0804">Transcription</keyword>
<evidence type="ECO:0000256" key="10">
    <source>
        <dbReference type="ARBA" id="ARBA00023015"/>
    </source>
</evidence>
<sequence>MLTNECCPQCGVEADSGRVRLVQDSCGHRKCRECLLNDEAGCKLCSHYTPEYTELRQAENVPQDTDLDPPALTPLTNSTEIVHVNDPSAPGASTSFVDLRTVKSREDCHSPVLSENIDNEDGACDIKESDVEKTEGRCGTSDSINKKTISKKPGTFGLKEHIVFTPGNPPKYKCLRCGKSYNNRKAARYHNYCGALHTEKPHTCSECGQGFVTTGHLSYHMKSHTGSLPFTCKNCGKGFKQVSKLNRHLKSHEGAEKLFKCEMCEKAFSTNQILKEHMLTHSGDNFVSCPVCSKKLSSRSCLRKHKKLHAEPIHKCKDCGKKFPVKGNLEAHMKTHQRERKFKCRECPRAFKIQSDLRRHVLVHQDDGEWECTHCNLIFRRRDNLVRHLKNIHPEFPLIVSSKQKEKELKESKEESARKEETSTEARPVVSRAVSVIRAVPVIQKVRGGTNK</sequence>
<comment type="caution">
    <text evidence="17">The sequence shown here is derived from an EMBL/GenBank/DDBJ whole genome shotgun (WGS) entry which is preliminary data.</text>
</comment>
<proteinExistence type="inferred from homology"/>
<evidence type="ECO:0000256" key="4">
    <source>
        <dbReference type="ARBA" id="ARBA00022499"/>
    </source>
</evidence>
<feature type="domain" description="C2H2-type" evidence="16">
    <location>
        <begin position="202"/>
        <end position="229"/>
    </location>
</feature>
<dbReference type="Pfam" id="PF00096">
    <property type="entry name" value="zf-C2H2"/>
    <property type="match status" value="5"/>
</dbReference>